<evidence type="ECO:0000313" key="3">
    <source>
        <dbReference type="Proteomes" id="UP001215598"/>
    </source>
</evidence>
<dbReference type="EMBL" id="JARKIB010000013">
    <property type="protein sequence ID" value="KAJ7773221.1"/>
    <property type="molecule type" value="Genomic_DNA"/>
</dbReference>
<protein>
    <submittedName>
        <fullName evidence="2">Uncharacterized protein</fullName>
    </submittedName>
</protein>
<comment type="caution">
    <text evidence="2">The sequence shown here is derived from an EMBL/GenBank/DDBJ whole genome shotgun (WGS) entry which is preliminary data.</text>
</comment>
<evidence type="ECO:0000313" key="2">
    <source>
        <dbReference type="EMBL" id="KAJ7773221.1"/>
    </source>
</evidence>
<proteinExistence type="predicted"/>
<reference evidence="2" key="1">
    <citation type="submission" date="2023-03" db="EMBL/GenBank/DDBJ databases">
        <title>Massive genome expansion in bonnet fungi (Mycena s.s.) driven by repeated elements and novel gene families across ecological guilds.</title>
        <authorList>
            <consortium name="Lawrence Berkeley National Laboratory"/>
            <person name="Harder C.B."/>
            <person name="Miyauchi S."/>
            <person name="Viragh M."/>
            <person name="Kuo A."/>
            <person name="Thoen E."/>
            <person name="Andreopoulos B."/>
            <person name="Lu D."/>
            <person name="Skrede I."/>
            <person name="Drula E."/>
            <person name="Henrissat B."/>
            <person name="Morin E."/>
            <person name="Kohler A."/>
            <person name="Barry K."/>
            <person name="LaButti K."/>
            <person name="Morin E."/>
            <person name="Salamov A."/>
            <person name="Lipzen A."/>
            <person name="Mereny Z."/>
            <person name="Hegedus B."/>
            <person name="Baldrian P."/>
            <person name="Stursova M."/>
            <person name="Weitz H."/>
            <person name="Taylor A."/>
            <person name="Grigoriev I.V."/>
            <person name="Nagy L.G."/>
            <person name="Martin F."/>
            <person name="Kauserud H."/>
        </authorList>
    </citation>
    <scope>NUCLEOTIDE SEQUENCE</scope>
    <source>
        <strain evidence="2">CBHHK182m</strain>
    </source>
</reference>
<feature type="compositionally biased region" description="Basic and acidic residues" evidence="1">
    <location>
        <begin position="126"/>
        <end position="137"/>
    </location>
</feature>
<feature type="region of interest" description="Disordered" evidence="1">
    <location>
        <begin position="126"/>
        <end position="156"/>
    </location>
</feature>
<evidence type="ECO:0000256" key="1">
    <source>
        <dbReference type="SAM" id="MobiDB-lite"/>
    </source>
</evidence>
<keyword evidence="3" id="KW-1185">Reference proteome</keyword>
<gene>
    <name evidence="2" type="ORF">B0H16DRAFT_1451046</name>
</gene>
<dbReference type="AlphaFoldDB" id="A0AAD7JW68"/>
<name>A0AAD7JW68_9AGAR</name>
<accession>A0AAD7JW68</accession>
<dbReference type="Proteomes" id="UP001215598">
    <property type="component" value="Unassembled WGS sequence"/>
</dbReference>
<organism evidence="2 3">
    <name type="scientific">Mycena metata</name>
    <dbReference type="NCBI Taxonomy" id="1033252"/>
    <lineage>
        <taxon>Eukaryota</taxon>
        <taxon>Fungi</taxon>
        <taxon>Dikarya</taxon>
        <taxon>Basidiomycota</taxon>
        <taxon>Agaricomycotina</taxon>
        <taxon>Agaricomycetes</taxon>
        <taxon>Agaricomycetidae</taxon>
        <taxon>Agaricales</taxon>
        <taxon>Marasmiineae</taxon>
        <taxon>Mycenaceae</taxon>
        <taxon>Mycena</taxon>
    </lineage>
</organism>
<sequence>MSPTFRRPSKDKVRRAIDGVVAVFSGRINSEEFLPVSHVTSGGRIEIQAVYIRRDSGLCGRVQTYEAHKRPRRATLYGDDLFCFYSYDSVTDKITQGKSFTAAAPMPQRMHRLNLMVDGSHIPVQERERAAEGREEGADPGSPVYDQALGDDPPESLPLWQKTYNTICEAQRQLQFPAELSYSIEEVNARGERGLALLGDAIETIPRFSGIQQGSGPKTFEDLRVLIDTESLDHEEELMHQWGKERRNKA</sequence>